<evidence type="ECO:0000256" key="1">
    <source>
        <dbReference type="SAM" id="SignalP"/>
    </source>
</evidence>
<accession>A0A078MPE6</accession>
<reference evidence="2" key="1">
    <citation type="submission" date="2014-07" db="EMBL/GenBank/DDBJ databases">
        <authorList>
            <person name="Urmite Genomes Urmite Genomes"/>
        </authorList>
    </citation>
    <scope>NUCLEOTIDE SEQUENCE</scope>
    <source>
        <strain evidence="2">11W110_air</strain>
    </source>
</reference>
<name>A0A078MPE6_9MICC</name>
<feature type="chain" id="PRO_5001742159" description="Lipoprotein" evidence="1">
    <location>
        <begin position="27"/>
        <end position="213"/>
    </location>
</feature>
<evidence type="ECO:0000313" key="2">
    <source>
        <dbReference type="EMBL" id="CEA07292.1"/>
    </source>
</evidence>
<evidence type="ECO:0008006" key="3">
    <source>
        <dbReference type="Google" id="ProtNLM"/>
    </source>
</evidence>
<dbReference type="PROSITE" id="PS51257">
    <property type="entry name" value="PROKAR_LIPOPROTEIN"/>
    <property type="match status" value="1"/>
</dbReference>
<protein>
    <recommendedName>
        <fullName evidence="3">Lipoprotein</fullName>
    </recommendedName>
</protein>
<organism evidence="2">
    <name type="scientific">Arthrobacter saudimassiliensis</name>
    <dbReference type="NCBI Taxonomy" id="1461584"/>
    <lineage>
        <taxon>Bacteria</taxon>
        <taxon>Bacillati</taxon>
        <taxon>Actinomycetota</taxon>
        <taxon>Actinomycetes</taxon>
        <taxon>Micrococcales</taxon>
        <taxon>Micrococcaceae</taxon>
        <taxon>Arthrobacter</taxon>
    </lineage>
</organism>
<sequence length="213" mass="23007">MKRRTAAAVSAALLAAALTGCGPTDAELNEEQAIAELQARPAPKPTMTLRPCPGGEILRQEPGGMTSIKVDCYDAALAEAIAEFPQPLPDGVDWYFDTSHFTSTDPKINPNGWNIAIEDGNQDLDVAYYWFCAWIGSYLQAGDGGDATGRDEALEHLATFTSLPALQAYVDNLEVYDATVIAPARSGDTATVRDYFRGSCSNVRVLWFPELNV</sequence>
<feature type="signal peptide" evidence="1">
    <location>
        <begin position="1"/>
        <end position="26"/>
    </location>
</feature>
<dbReference type="EMBL" id="LN483070">
    <property type="protein sequence ID" value="CEA07292.1"/>
    <property type="molecule type" value="Genomic_DNA"/>
</dbReference>
<dbReference type="AlphaFoldDB" id="A0A078MPE6"/>
<gene>
    <name evidence="2" type="ORF">BN1051_00604</name>
</gene>
<proteinExistence type="predicted"/>
<dbReference type="PATRIC" id="fig|1461584.3.peg.594"/>
<keyword evidence="1" id="KW-0732">Signal</keyword>